<evidence type="ECO:0000313" key="1">
    <source>
        <dbReference type="EMBL" id="CAF2141465.1"/>
    </source>
</evidence>
<feature type="non-terminal residue" evidence="1">
    <location>
        <position position="96"/>
    </location>
</feature>
<dbReference type="EMBL" id="HG994356">
    <property type="protein sequence ID" value="CAF2141465.1"/>
    <property type="molecule type" value="Genomic_DNA"/>
</dbReference>
<dbReference type="Proteomes" id="UP001295469">
    <property type="component" value="Chromosome A02"/>
</dbReference>
<dbReference type="AlphaFoldDB" id="A0A816X1T2"/>
<sequence length="96" mass="10659">KAAVVTGKSSPKVSIREIRISQHDEIQATFVVLIHLQVMLKIDPQICLRKKPAPTHDETKSGTALSPPLSFFHTEIAYDSFIARRESLVGATMVNF</sequence>
<reference evidence="1" key="1">
    <citation type="submission" date="2021-01" db="EMBL/GenBank/DDBJ databases">
        <authorList>
            <consortium name="Genoscope - CEA"/>
            <person name="William W."/>
        </authorList>
    </citation>
    <scope>NUCLEOTIDE SEQUENCE</scope>
</reference>
<accession>A0A816X1T2</accession>
<organism evidence="1">
    <name type="scientific">Brassica napus</name>
    <name type="common">Rape</name>
    <dbReference type="NCBI Taxonomy" id="3708"/>
    <lineage>
        <taxon>Eukaryota</taxon>
        <taxon>Viridiplantae</taxon>
        <taxon>Streptophyta</taxon>
        <taxon>Embryophyta</taxon>
        <taxon>Tracheophyta</taxon>
        <taxon>Spermatophyta</taxon>
        <taxon>Magnoliopsida</taxon>
        <taxon>eudicotyledons</taxon>
        <taxon>Gunneridae</taxon>
        <taxon>Pentapetalae</taxon>
        <taxon>rosids</taxon>
        <taxon>malvids</taxon>
        <taxon>Brassicales</taxon>
        <taxon>Brassicaceae</taxon>
        <taxon>Brassiceae</taxon>
        <taxon>Brassica</taxon>
    </lineage>
</organism>
<name>A0A816X1T2_BRANA</name>
<protein>
    <submittedName>
        <fullName evidence="1">(rape) hypothetical protein</fullName>
    </submittedName>
</protein>
<gene>
    <name evidence="1" type="ORF">DARMORV10_A02P25450.1</name>
</gene>
<proteinExistence type="predicted"/>